<keyword evidence="2" id="KW-0732">Signal</keyword>
<evidence type="ECO:0000256" key="1">
    <source>
        <dbReference type="SAM" id="Phobius"/>
    </source>
</evidence>
<feature type="signal peptide" evidence="2">
    <location>
        <begin position="1"/>
        <end position="20"/>
    </location>
</feature>
<accession>A0A4Q9Q7B4</accession>
<gene>
    <name evidence="4" type="ORF">BD310DRAFT_916272</name>
</gene>
<proteinExistence type="predicted"/>
<feature type="transmembrane region" description="Helical" evidence="1">
    <location>
        <begin position="189"/>
        <end position="210"/>
    </location>
</feature>
<feature type="transmembrane region" description="Helical" evidence="1">
    <location>
        <begin position="156"/>
        <end position="177"/>
    </location>
</feature>
<feature type="chain" id="PRO_5020530279" description="DUF6533 domain-containing protein" evidence="2">
    <location>
        <begin position="21"/>
        <end position="247"/>
    </location>
</feature>
<reference evidence="4 5" key="1">
    <citation type="submission" date="2019-01" db="EMBL/GenBank/DDBJ databases">
        <title>Draft genome sequences of three monokaryotic isolates of the white-rot basidiomycete fungus Dichomitus squalens.</title>
        <authorList>
            <consortium name="DOE Joint Genome Institute"/>
            <person name="Lopez S.C."/>
            <person name="Andreopoulos B."/>
            <person name="Pangilinan J."/>
            <person name="Lipzen A."/>
            <person name="Riley R."/>
            <person name="Ahrendt S."/>
            <person name="Ng V."/>
            <person name="Barry K."/>
            <person name="Daum C."/>
            <person name="Grigoriev I.V."/>
            <person name="Hilden K.S."/>
            <person name="Makela M.R."/>
            <person name="de Vries R.P."/>
        </authorList>
    </citation>
    <scope>NUCLEOTIDE SEQUENCE [LARGE SCALE GENOMIC DNA]</scope>
    <source>
        <strain evidence="4 5">CBS 464.89</strain>
    </source>
</reference>
<evidence type="ECO:0000259" key="3">
    <source>
        <dbReference type="Pfam" id="PF20151"/>
    </source>
</evidence>
<feature type="transmembrane region" description="Helical" evidence="1">
    <location>
        <begin position="122"/>
        <end position="141"/>
    </location>
</feature>
<dbReference type="EMBL" id="ML145089">
    <property type="protein sequence ID" value="TBU63407.1"/>
    <property type="molecule type" value="Genomic_DNA"/>
</dbReference>
<evidence type="ECO:0000313" key="4">
    <source>
        <dbReference type="EMBL" id="TBU63407.1"/>
    </source>
</evidence>
<sequence>MSLRRHRFAWLLSLLPEKHGCSSVCKASCSMAMLNSMIQRQKHHQAQAQKPTISSLSPLASLLPPGVSILQGLQLFFQVIQDTFTTNLVASAAVTWIGYDICLTFADEVELIWKARWTLPKFLYIAVRYYGFAAALFYFVVNTSTDAPFQLCRGWAYYEAFGATAVIVLLSEALFLLRIWIAYGRNQKILAFVLVCYVAEIASSLAVGIVEGRTLTVLPRPPGFPLPGCFTFAMVPLKHTLPACLRL</sequence>
<name>A0A4Q9Q7B4_9APHY</name>
<dbReference type="AlphaFoldDB" id="A0A4Q9Q7B4"/>
<keyword evidence="1" id="KW-0812">Transmembrane</keyword>
<evidence type="ECO:0000313" key="5">
    <source>
        <dbReference type="Proteomes" id="UP000292082"/>
    </source>
</evidence>
<keyword evidence="1" id="KW-0472">Membrane</keyword>
<dbReference type="InterPro" id="IPR045340">
    <property type="entry name" value="DUF6533"/>
</dbReference>
<keyword evidence="1" id="KW-1133">Transmembrane helix</keyword>
<dbReference type="Pfam" id="PF20151">
    <property type="entry name" value="DUF6533"/>
    <property type="match status" value="1"/>
</dbReference>
<keyword evidence="5" id="KW-1185">Reference proteome</keyword>
<evidence type="ECO:0000256" key="2">
    <source>
        <dbReference type="SAM" id="SignalP"/>
    </source>
</evidence>
<protein>
    <recommendedName>
        <fullName evidence="3">DUF6533 domain-containing protein</fullName>
    </recommendedName>
</protein>
<organism evidence="4 5">
    <name type="scientific">Dichomitus squalens</name>
    <dbReference type="NCBI Taxonomy" id="114155"/>
    <lineage>
        <taxon>Eukaryota</taxon>
        <taxon>Fungi</taxon>
        <taxon>Dikarya</taxon>
        <taxon>Basidiomycota</taxon>
        <taxon>Agaricomycotina</taxon>
        <taxon>Agaricomycetes</taxon>
        <taxon>Polyporales</taxon>
        <taxon>Polyporaceae</taxon>
        <taxon>Dichomitus</taxon>
    </lineage>
</organism>
<dbReference type="Proteomes" id="UP000292082">
    <property type="component" value="Unassembled WGS sequence"/>
</dbReference>
<feature type="domain" description="DUF6533" evidence="3">
    <location>
        <begin position="91"/>
        <end position="132"/>
    </location>
</feature>